<dbReference type="Pfam" id="PF05504">
    <property type="entry name" value="Spore_GerAC"/>
    <property type="match status" value="1"/>
</dbReference>
<dbReference type="NCBIfam" id="TIGR02887">
    <property type="entry name" value="spore_ger_x_C"/>
    <property type="match status" value="1"/>
</dbReference>
<keyword evidence="6" id="KW-0564">Palmitate</keyword>
<organism evidence="10 11">
    <name type="scientific">Falsibacillus albus</name>
    <dbReference type="NCBI Taxonomy" id="2478915"/>
    <lineage>
        <taxon>Bacteria</taxon>
        <taxon>Bacillati</taxon>
        <taxon>Bacillota</taxon>
        <taxon>Bacilli</taxon>
        <taxon>Bacillales</taxon>
        <taxon>Bacillaceae</taxon>
        <taxon>Falsibacillus</taxon>
    </lineage>
</organism>
<dbReference type="OrthoDB" id="2569624at2"/>
<dbReference type="InterPro" id="IPR057336">
    <property type="entry name" value="GerAC_N"/>
</dbReference>
<evidence type="ECO:0000256" key="7">
    <source>
        <dbReference type="ARBA" id="ARBA00023288"/>
    </source>
</evidence>
<keyword evidence="7" id="KW-0449">Lipoprotein</keyword>
<comment type="subcellular location">
    <subcellularLocation>
        <location evidence="1">Membrane</location>
        <topology evidence="1">Lipid-anchor</topology>
    </subcellularLocation>
</comment>
<evidence type="ECO:0000256" key="2">
    <source>
        <dbReference type="ARBA" id="ARBA00007886"/>
    </source>
</evidence>
<evidence type="ECO:0000259" key="8">
    <source>
        <dbReference type="Pfam" id="PF05504"/>
    </source>
</evidence>
<dbReference type="Proteomes" id="UP000276770">
    <property type="component" value="Unassembled WGS sequence"/>
</dbReference>
<keyword evidence="5" id="KW-0472">Membrane</keyword>
<dbReference type="InterPro" id="IPR038501">
    <property type="entry name" value="Spore_GerAC_C_sf"/>
</dbReference>
<gene>
    <name evidence="10" type="ORF">D9X91_14115</name>
</gene>
<keyword evidence="4" id="KW-0732">Signal</keyword>
<dbReference type="InterPro" id="IPR046953">
    <property type="entry name" value="Spore_GerAC-like_C"/>
</dbReference>
<dbReference type="PROSITE" id="PS51257">
    <property type="entry name" value="PROKAR_LIPOPROTEIN"/>
    <property type="match status" value="1"/>
</dbReference>
<dbReference type="Gene3D" id="3.30.300.210">
    <property type="entry name" value="Nutrient germinant receptor protein C, domain 3"/>
    <property type="match status" value="1"/>
</dbReference>
<evidence type="ECO:0000259" key="9">
    <source>
        <dbReference type="Pfam" id="PF25198"/>
    </source>
</evidence>
<sequence length="378" mass="42662">MNKKIFYVLLSSVLALTGCWDQQPLKNARLVFAASFDLTDDNKILTTAVVRSLRGGSRGTQNIEAANVFVTAKGNTLRDTRIAMDRKLSGEFSPNKNRILVIGEDLALRRDLYPLFDILYRDPRSSLGAKVIIGQGRADDIVKMNMVGQVLVGEEIFKLIHSAEENSLVPVETVQSICTKIFDPGQDLMLPYIKKIAKGDEFDIDIVGDALFHKQKFTGHVLKGDDPTLLLLLNDKQRKFARFSIKVNPKDPVGERYITIQVKKSKVDRNIHIHNGHEVSVDFNLDFEVIAIEYPKDKLYDPKEITKLNKKLSKSLTECTNHVIKQIQDANSDVLALGRDLISFHPDVWKQLDWDKEFPNIPIKAKVNVTIIDTGIIK</sequence>
<evidence type="ECO:0000256" key="4">
    <source>
        <dbReference type="ARBA" id="ARBA00022729"/>
    </source>
</evidence>
<evidence type="ECO:0000256" key="3">
    <source>
        <dbReference type="ARBA" id="ARBA00022544"/>
    </source>
</evidence>
<feature type="domain" description="Spore germination GerAC-like C-terminal" evidence="8">
    <location>
        <begin position="210"/>
        <end position="375"/>
    </location>
</feature>
<evidence type="ECO:0000313" key="11">
    <source>
        <dbReference type="Proteomes" id="UP000276770"/>
    </source>
</evidence>
<evidence type="ECO:0000256" key="5">
    <source>
        <dbReference type="ARBA" id="ARBA00023136"/>
    </source>
</evidence>
<dbReference type="PANTHER" id="PTHR35789">
    <property type="entry name" value="SPORE GERMINATION PROTEIN B3"/>
    <property type="match status" value="1"/>
</dbReference>
<comment type="similarity">
    <text evidence="2">Belongs to the GerABKC lipoprotein family.</text>
</comment>
<feature type="domain" description="Spore germination protein N-terminal" evidence="9">
    <location>
        <begin position="21"/>
        <end position="194"/>
    </location>
</feature>
<dbReference type="PANTHER" id="PTHR35789:SF1">
    <property type="entry name" value="SPORE GERMINATION PROTEIN B3"/>
    <property type="match status" value="1"/>
</dbReference>
<keyword evidence="3" id="KW-0309">Germination</keyword>
<evidence type="ECO:0000256" key="1">
    <source>
        <dbReference type="ARBA" id="ARBA00004635"/>
    </source>
</evidence>
<dbReference type="GO" id="GO:0009847">
    <property type="term" value="P:spore germination"/>
    <property type="evidence" value="ECO:0007669"/>
    <property type="project" value="InterPro"/>
</dbReference>
<accession>A0A3L7JX17</accession>
<dbReference type="EMBL" id="RCVZ01000010">
    <property type="protein sequence ID" value="RLQ94201.1"/>
    <property type="molecule type" value="Genomic_DNA"/>
</dbReference>
<dbReference type="GO" id="GO:0016020">
    <property type="term" value="C:membrane"/>
    <property type="evidence" value="ECO:0007669"/>
    <property type="project" value="UniProtKB-SubCell"/>
</dbReference>
<name>A0A3L7JX17_9BACI</name>
<keyword evidence="11" id="KW-1185">Reference proteome</keyword>
<dbReference type="Pfam" id="PF25198">
    <property type="entry name" value="Spore_GerAC_N"/>
    <property type="match status" value="1"/>
</dbReference>
<evidence type="ECO:0000313" key="10">
    <source>
        <dbReference type="EMBL" id="RLQ94201.1"/>
    </source>
</evidence>
<proteinExistence type="inferred from homology"/>
<dbReference type="RefSeq" id="WP_121681292.1">
    <property type="nucleotide sequence ID" value="NZ_RCVZ01000010.1"/>
</dbReference>
<dbReference type="InterPro" id="IPR008844">
    <property type="entry name" value="Spore_GerAC-like"/>
</dbReference>
<protein>
    <submittedName>
        <fullName evidence="10">Ger(X)C family spore germination protein</fullName>
    </submittedName>
</protein>
<dbReference type="AlphaFoldDB" id="A0A3L7JX17"/>
<evidence type="ECO:0000256" key="6">
    <source>
        <dbReference type="ARBA" id="ARBA00023139"/>
    </source>
</evidence>
<reference evidence="10 11" key="1">
    <citation type="submission" date="2018-10" db="EMBL/GenBank/DDBJ databases">
        <title>Falsibacillus sp. genome draft.</title>
        <authorList>
            <person name="Shi S."/>
        </authorList>
    </citation>
    <scope>NUCLEOTIDE SEQUENCE [LARGE SCALE GENOMIC DNA]</scope>
    <source>
        <strain evidence="10 11">GY 10110</strain>
    </source>
</reference>
<comment type="caution">
    <text evidence="10">The sequence shown here is derived from an EMBL/GenBank/DDBJ whole genome shotgun (WGS) entry which is preliminary data.</text>
</comment>